<name>A0A327KSD7_9BRAD</name>
<comment type="similarity">
    <text evidence="1">Belongs to the RelE toxin family.</text>
</comment>
<sequence length="99" mass="11230">MPARVLFSGAARNDLNDIFDWIAAHAGPDRAIAYVRRIERQCLDLQSFPERGTRRDDVRPGLRTIGFERRVTIAFTVRDGAVVVLRILYAGRSLDQAFL</sequence>
<organism evidence="3 4">
    <name type="scientific">Rhodoplanes roseus</name>
    <dbReference type="NCBI Taxonomy" id="29409"/>
    <lineage>
        <taxon>Bacteria</taxon>
        <taxon>Pseudomonadati</taxon>
        <taxon>Pseudomonadota</taxon>
        <taxon>Alphaproteobacteria</taxon>
        <taxon>Hyphomicrobiales</taxon>
        <taxon>Nitrobacteraceae</taxon>
        <taxon>Rhodoplanes</taxon>
    </lineage>
</organism>
<dbReference type="Gene3D" id="3.30.2310.20">
    <property type="entry name" value="RelE-like"/>
    <property type="match status" value="1"/>
</dbReference>
<keyword evidence="4" id="KW-1185">Reference proteome</keyword>
<evidence type="ECO:0000256" key="1">
    <source>
        <dbReference type="ARBA" id="ARBA00006226"/>
    </source>
</evidence>
<evidence type="ECO:0000313" key="4">
    <source>
        <dbReference type="Proteomes" id="UP000249130"/>
    </source>
</evidence>
<dbReference type="EMBL" id="NPEX01000372">
    <property type="protein sequence ID" value="RAI38288.1"/>
    <property type="molecule type" value="Genomic_DNA"/>
</dbReference>
<dbReference type="InterPro" id="IPR051803">
    <property type="entry name" value="TA_system_RelE-like_toxin"/>
</dbReference>
<evidence type="ECO:0000256" key="2">
    <source>
        <dbReference type="ARBA" id="ARBA00022649"/>
    </source>
</evidence>
<comment type="caution">
    <text evidence="3">The sequence shown here is derived from an EMBL/GenBank/DDBJ whole genome shotgun (WGS) entry which is preliminary data.</text>
</comment>
<dbReference type="InterPro" id="IPR035093">
    <property type="entry name" value="RelE/ParE_toxin_dom_sf"/>
</dbReference>
<dbReference type="RefSeq" id="WP_111422446.1">
    <property type="nucleotide sequence ID" value="NZ_NPEX01000372.1"/>
</dbReference>
<accession>A0A327KSD7</accession>
<keyword evidence="2" id="KW-1277">Toxin-antitoxin system</keyword>
<protein>
    <submittedName>
        <fullName evidence="3">Plasmid stabilization protein</fullName>
    </submittedName>
</protein>
<dbReference type="PANTHER" id="PTHR33755">
    <property type="entry name" value="TOXIN PARE1-RELATED"/>
    <property type="match status" value="1"/>
</dbReference>
<gene>
    <name evidence="3" type="ORF">CH341_28135</name>
</gene>
<proteinExistence type="inferred from homology"/>
<dbReference type="Proteomes" id="UP000249130">
    <property type="component" value="Unassembled WGS sequence"/>
</dbReference>
<evidence type="ECO:0000313" key="3">
    <source>
        <dbReference type="EMBL" id="RAI38288.1"/>
    </source>
</evidence>
<dbReference type="Pfam" id="PF05016">
    <property type="entry name" value="ParE_toxin"/>
    <property type="match status" value="1"/>
</dbReference>
<reference evidence="3 4" key="1">
    <citation type="submission" date="2017-07" db="EMBL/GenBank/DDBJ databases">
        <title>Draft Genome Sequences of Select Purple Nonsulfur Bacteria.</title>
        <authorList>
            <person name="Lasarre B."/>
            <person name="Mckinlay J.B."/>
        </authorList>
    </citation>
    <scope>NUCLEOTIDE SEQUENCE [LARGE SCALE GENOMIC DNA]</scope>
    <source>
        <strain evidence="3 4">DSM 5909</strain>
    </source>
</reference>
<dbReference type="InterPro" id="IPR007712">
    <property type="entry name" value="RelE/ParE_toxin"/>
</dbReference>
<dbReference type="AlphaFoldDB" id="A0A327KSD7"/>
<dbReference type="OrthoDB" id="9814952at2"/>